<dbReference type="Proteomes" id="UP000076871">
    <property type="component" value="Unassembled WGS sequence"/>
</dbReference>
<dbReference type="InParanoid" id="A0A165CXG9"/>
<sequence>MAIMAEDQYGISLCIETTIYFNFFVMFYHLSRTDSYRNSHNTMMHLVGRPATRRACICVVLDLATLSRYGVLTDVLRPTFSYCTIRAGHPHVSLDNNYLQGLSRHRCNELILSTDHF</sequence>
<organism evidence="1 2">
    <name type="scientific">Laetiporus sulphureus 93-53</name>
    <dbReference type="NCBI Taxonomy" id="1314785"/>
    <lineage>
        <taxon>Eukaryota</taxon>
        <taxon>Fungi</taxon>
        <taxon>Dikarya</taxon>
        <taxon>Basidiomycota</taxon>
        <taxon>Agaricomycotina</taxon>
        <taxon>Agaricomycetes</taxon>
        <taxon>Polyporales</taxon>
        <taxon>Laetiporus</taxon>
    </lineage>
</organism>
<dbReference type="AlphaFoldDB" id="A0A165CXG9"/>
<reference evidence="1 2" key="1">
    <citation type="journal article" date="2016" name="Mol. Biol. Evol.">
        <title>Comparative Genomics of Early-Diverging Mushroom-Forming Fungi Provides Insights into the Origins of Lignocellulose Decay Capabilities.</title>
        <authorList>
            <person name="Nagy L.G."/>
            <person name="Riley R."/>
            <person name="Tritt A."/>
            <person name="Adam C."/>
            <person name="Daum C."/>
            <person name="Floudas D."/>
            <person name="Sun H."/>
            <person name="Yadav J.S."/>
            <person name="Pangilinan J."/>
            <person name="Larsson K.H."/>
            <person name="Matsuura K."/>
            <person name="Barry K."/>
            <person name="Labutti K."/>
            <person name="Kuo R."/>
            <person name="Ohm R.A."/>
            <person name="Bhattacharya S.S."/>
            <person name="Shirouzu T."/>
            <person name="Yoshinaga Y."/>
            <person name="Martin F.M."/>
            <person name="Grigoriev I.V."/>
            <person name="Hibbett D.S."/>
        </authorList>
    </citation>
    <scope>NUCLEOTIDE SEQUENCE [LARGE SCALE GENOMIC DNA]</scope>
    <source>
        <strain evidence="1 2">93-53</strain>
    </source>
</reference>
<protein>
    <submittedName>
        <fullName evidence="1">Uncharacterized protein</fullName>
    </submittedName>
</protein>
<accession>A0A165CXG9</accession>
<gene>
    <name evidence="1" type="ORF">LAESUDRAFT_331171</name>
</gene>
<proteinExistence type="predicted"/>
<keyword evidence="2" id="KW-1185">Reference proteome</keyword>
<name>A0A165CXG9_9APHY</name>
<dbReference type="RefSeq" id="XP_040761410.1">
    <property type="nucleotide sequence ID" value="XM_040902051.1"/>
</dbReference>
<evidence type="ECO:0000313" key="2">
    <source>
        <dbReference type="Proteomes" id="UP000076871"/>
    </source>
</evidence>
<dbReference type="EMBL" id="KV427642">
    <property type="protein sequence ID" value="KZT03670.1"/>
    <property type="molecule type" value="Genomic_DNA"/>
</dbReference>
<dbReference type="GeneID" id="63819082"/>
<evidence type="ECO:0000313" key="1">
    <source>
        <dbReference type="EMBL" id="KZT03670.1"/>
    </source>
</evidence>